<dbReference type="Proteomes" id="UP000548685">
    <property type="component" value="Unassembled WGS sequence"/>
</dbReference>
<dbReference type="Gene3D" id="2.60.120.10">
    <property type="entry name" value="Jelly Rolls"/>
    <property type="match status" value="1"/>
</dbReference>
<dbReference type="OrthoDB" id="1433532at2"/>
<dbReference type="RefSeq" id="WP_160760901.1">
    <property type="nucleotide sequence ID" value="NZ_BAAADZ010000010.1"/>
</dbReference>
<sequence>MNTKALMVLGALLCLPAAVAAQQAGGWPIDSIPWQEQAADGSRFALLEGNRDAPDEAFSYAFFIPAGGFDGPHAHSSTARVFVARGALKLGYGTTPDPAKMITYPQGSYVVVSAGTVHFDGADVDTIIIGTATGRWTTTYVDPHAGASAGTRPTD</sequence>
<reference evidence="3 4" key="1">
    <citation type="submission" date="2019-12" db="EMBL/GenBank/DDBJ databases">
        <title>Genomic-based taxomic classification of the family Erythrobacteraceae.</title>
        <authorList>
            <person name="Xu L."/>
        </authorList>
    </citation>
    <scope>NUCLEOTIDE SEQUENCE [LARGE SCALE GENOMIC DNA]</scope>
    <source>
        <strain evidence="3 4">JCM 10282</strain>
    </source>
</reference>
<evidence type="ECO:0000313" key="5">
    <source>
        <dbReference type="Proteomes" id="UP000548685"/>
    </source>
</evidence>
<keyword evidence="5" id="KW-1185">Reference proteome</keyword>
<dbReference type="AlphaFoldDB" id="A0A6I4UMX3"/>
<dbReference type="InterPro" id="IPR011051">
    <property type="entry name" value="RmlC_Cupin_sf"/>
</dbReference>
<proteinExistence type="predicted"/>
<dbReference type="InterPro" id="IPR014710">
    <property type="entry name" value="RmlC-like_jellyroll"/>
</dbReference>
<gene>
    <name evidence="2" type="ORF">FHS52_002092</name>
    <name evidence="3" type="ORF">GRI59_09255</name>
</gene>
<evidence type="ECO:0000256" key="1">
    <source>
        <dbReference type="SAM" id="SignalP"/>
    </source>
</evidence>
<evidence type="ECO:0000313" key="2">
    <source>
        <dbReference type="EMBL" id="MBB3776123.1"/>
    </source>
</evidence>
<evidence type="ECO:0000313" key="3">
    <source>
        <dbReference type="EMBL" id="MXP38793.1"/>
    </source>
</evidence>
<dbReference type="Proteomes" id="UP000430021">
    <property type="component" value="Unassembled WGS sequence"/>
</dbReference>
<dbReference type="EMBL" id="WTYB01000002">
    <property type="protein sequence ID" value="MXP38793.1"/>
    <property type="molecule type" value="Genomic_DNA"/>
</dbReference>
<accession>A0A6I4UMX3</accession>
<organism evidence="3 4">
    <name type="scientific">Erythrobacter ramosus</name>
    <dbReference type="NCBI Taxonomy" id="35811"/>
    <lineage>
        <taxon>Bacteria</taxon>
        <taxon>Pseudomonadati</taxon>
        <taxon>Pseudomonadota</taxon>
        <taxon>Alphaproteobacteria</taxon>
        <taxon>Sphingomonadales</taxon>
        <taxon>Erythrobacteraceae</taxon>
        <taxon>Erythrobacter/Porphyrobacter group</taxon>
        <taxon>Erythrobacter</taxon>
    </lineage>
</organism>
<feature type="chain" id="PRO_5026340764" evidence="1">
    <location>
        <begin position="21"/>
        <end position="155"/>
    </location>
</feature>
<feature type="signal peptide" evidence="1">
    <location>
        <begin position="1"/>
        <end position="20"/>
    </location>
</feature>
<dbReference type="SUPFAM" id="SSF51182">
    <property type="entry name" value="RmlC-like cupins"/>
    <property type="match status" value="1"/>
</dbReference>
<keyword evidence="1" id="KW-0732">Signal</keyword>
<protein>
    <submittedName>
        <fullName evidence="2">Quercetin dioxygenase-like cupin family protein</fullName>
    </submittedName>
</protein>
<dbReference type="EMBL" id="JACICE010000002">
    <property type="protein sequence ID" value="MBB3776123.1"/>
    <property type="molecule type" value="Genomic_DNA"/>
</dbReference>
<name>A0A6I4UMX3_9SPHN</name>
<evidence type="ECO:0000313" key="4">
    <source>
        <dbReference type="Proteomes" id="UP000430021"/>
    </source>
</evidence>
<dbReference type="CDD" id="cd06989">
    <property type="entry name" value="cupin_DRT102"/>
    <property type="match status" value="1"/>
</dbReference>
<reference evidence="2 5" key="2">
    <citation type="submission" date="2020-08" db="EMBL/GenBank/DDBJ databases">
        <title>Genomic Encyclopedia of Type Strains, Phase IV (KMG-IV): sequencing the most valuable type-strain genomes for metagenomic binning, comparative biology and taxonomic classification.</title>
        <authorList>
            <person name="Goeker M."/>
        </authorList>
    </citation>
    <scope>NUCLEOTIDE SEQUENCE [LARGE SCALE GENOMIC DNA]</scope>
    <source>
        <strain evidence="2 5">DSM 8510</strain>
    </source>
</reference>
<comment type="caution">
    <text evidence="3">The sequence shown here is derived from an EMBL/GenBank/DDBJ whole genome shotgun (WGS) entry which is preliminary data.</text>
</comment>